<dbReference type="EMBL" id="JAPDNT010000002">
    <property type="protein sequence ID" value="MCW3473888.1"/>
    <property type="molecule type" value="Genomic_DNA"/>
</dbReference>
<evidence type="ECO:0000256" key="6">
    <source>
        <dbReference type="ARBA" id="ARBA00022840"/>
    </source>
</evidence>
<sequence length="697" mass="72712">MEESKLGKYELRGTLGRGAMGTVYEGWDPMISRKVAIKTVRLPDAADPEAQEELARFKREAQAAGRLNHPNIVGVFDYGETAELAYIVMEFIDGQSLKGVLDKQERFAPTEIVRVMEQLLAGLQFSHERGVVHRDIKPANVMITSGGQVKIADFGIARIESSSMTQAGTVLGTPAYMSPEQFMGQTVDARTDIYSSGVLLYQLLTGERPFEGSMSAIMHKALNTEPPRPSDLSVTAPSALDAVVAKAMAKRPEQRYADAEAFARALRAAFEQPASTASADDTDATMVRPTGVQQTGPAPAPASPPARPAAPATPGGSRLPLIAGGGVIGLALLGGVGWYLLQPGTMPEQQVQATPPAVPAPPAPPPAPPAPTPAPQPAPVPTPTQVPAPQPTPTPTPAPAPPPAPAPAPIPVPSPPVPSPPAPPPMPQPVPAPAPVPPAPLQPVPPPPVPPAPVQQFSLASLRAAVRNVACTIATPHLPDPGRILLDGLSGGGAPEAALRRAIAEAAPATALTWRVKTFDGPYCPALDVLRPIADNDGHPGATLALALKGNVSRLHRNDKIVLQFTMPDFPAYLQVDYLSSDGSMTHLVADDGASVRVMTGNGWKVMGPSRVYRPGASAVIGEPDPKTGDGSWAVDEPFGTDMIVAIASSAPLFSTVRPADDTGATYFRDLKAALEQAQARGVRLAGQAMLLETAAK</sequence>
<proteinExistence type="predicted"/>
<dbReference type="PROSITE" id="PS50011">
    <property type="entry name" value="PROTEIN_KINASE_DOM"/>
    <property type="match status" value="1"/>
</dbReference>
<evidence type="ECO:0000256" key="5">
    <source>
        <dbReference type="ARBA" id="ARBA00022777"/>
    </source>
</evidence>
<feature type="compositionally biased region" description="Pro residues" evidence="8">
    <location>
        <begin position="356"/>
        <end position="449"/>
    </location>
</feature>
<dbReference type="PANTHER" id="PTHR43289:SF6">
    <property type="entry name" value="SERINE_THREONINE-PROTEIN KINASE NEKL-3"/>
    <property type="match status" value="1"/>
</dbReference>
<feature type="region of interest" description="Disordered" evidence="8">
    <location>
        <begin position="350"/>
        <end position="449"/>
    </location>
</feature>
<dbReference type="GO" id="GO:0004674">
    <property type="term" value="F:protein serine/threonine kinase activity"/>
    <property type="evidence" value="ECO:0007669"/>
    <property type="project" value="UniProtKB-KW"/>
</dbReference>
<evidence type="ECO:0000256" key="2">
    <source>
        <dbReference type="ARBA" id="ARBA00022527"/>
    </source>
</evidence>
<organism evidence="10 11">
    <name type="scientific">Limobrevibacterium gyesilva</name>
    <dbReference type="NCBI Taxonomy" id="2991712"/>
    <lineage>
        <taxon>Bacteria</taxon>
        <taxon>Pseudomonadati</taxon>
        <taxon>Pseudomonadota</taxon>
        <taxon>Alphaproteobacteria</taxon>
        <taxon>Acetobacterales</taxon>
        <taxon>Acetobacteraceae</taxon>
        <taxon>Limobrevibacterium</taxon>
    </lineage>
</organism>
<gene>
    <name evidence="10" type="ORF">OL599_04795</name>
</gene>
<dbReference type="InterPro" id="IPR011009">
    <property type="entry name" value="Kinase-like_dom_sf"/>
</dbReference>
<evidence type="ECO:0000313" key="10">
    <source>
        <dbReference type="EMBL" id="MCW3473888.1"/>
    </source>
</evidence>
<dbReference type="Proteomes" id="UP001165679">
    <property type="component" value="Unassembled WGS sequence"/>
</dbReference>
<dbReference type="PANTHER" id="PTHR43289">
    <property type="entry name" value="MITOGEN-ACTIVATED PROTEIN KINASE KINASE KINASE 20-RELATED"/>
    <property type="match status" value="1"/>
</dbReference>
<name>A0AA41YNS2_9PROT</name>
<dbReference type="SMART" id="SM00220">
    <property type="entry name" value="S_TKc"/>
    <property type="match status" value="1"/>
</dbReference>
<evidence type="ECO:0000256" key="1">
    <source>
        <dbReference type="ARBA" id="ARBA00012513"/>
    </source>
</evidence>
<keyword evidence="2" id="KW-0723">Serine/threonine-protein kinase</keyword>
<dbReference type="FunFam" id="1.10.510.10:FF:000021">
    <property type="entry name" value="Serine/threonine protein kinase"/>
    <property type="match status" value="1"/>
</dbReference>
<accession>A0AA41YNS2</accession>
<dbReference type="EC" id="2.7.11.1" evidence="1"/>
<dbReference type="InterPro" id="IPR008271">
    <property type="entry name" value="Ser/Thr_kinase_AS"/>
</dbReference>
<feature type="compositionally biased region" description="Pro residues" evidence="8">
    <location>
        <begin position="298"/>
        <end position="308"/>
    </location>
</feature>
<dbReference type="Gene3D" id="1.10.510.10">
    <property type="entry name" value="Transferase(Phosphotransferase) domain 1"/>
    <property type="match status" value="1"/>
</dbReference>
<evidence type="ECO:0000256" key="8">
    <source>
        <dbReference type="SAM" id="MobiDB-lite"/>
    </source>
</evidence>
<dbReference type="GO" id="GO:0005524">
    <property type="term" value="F:ATP binding"/>
    <property type="evidence" value="ECO:0007669"/>
    <property type="project" value="UniProtKB-UniRule"/>
</dbReference>
<keyword evidence="6 7" id="KW-0067">ATP-binding</keyword>
<keyword evidence="11" id="KW-1185">Reference proteome</keyword>
<dbReference type="PROSITE" id="PS00107">
    <property type="entry name" value="PROTEIN_KINASE_ATP"/>
    <property type="match status" value="1"/>
</dbReference>
<dbReference type="Pfam" id="PF00069">
    <property type="entry name" value="Pkinase"/>
    <property type="match status" value="1"/>
</dbReference>
<feature type="domain" description="Protein kinase" evidence="9">
    <location>
        <begin position="9"/>
        <end position="270"/>
    </location>
</feature>
<dbReference type="RefSeq" id="WP_264712506.1">
    <property type="nucleotide sequence ID" value="NZ_JAPDNT010000002.1"/>
</dbReference>
<protein>
    <recommendedName>
        <fullName evidence="1">non-specific serine/threonine protein kinase</fullName>
        <ecNumber evidence="1">2.7.11.1</ecNumber>
    </recommendedName>
</protein>
<keyword evidence="3" id="KW-0808">Transferase</keyword>
<feature type="binding site" evidence="7">
    <location>
        <position position="38"/>
    </location>
    <ligand>
        <name>ATP</name>
        <dbReference type="ChEBI" id="CHEBI:30616"/>
    </ligand>
</feature>
<dbReference type="InterPro" id="IPR017441">
    <property type="entry name" value="Protein_kinase_ATP_BS"/>
</dbReference>
<evidence type="ECO:0000259" key="9">
    <source>
        <dbReference type="PROSITE" id="PS50011"/>
    </source>
</evidence>
<comment type="caution">
    <text evidence="10">The sequence shown here is derived from an EMBL/GenBank/DDBJ whole genome shotgun (WGS) entry which is preliminary data.</text>
</comment>
<dbReference type="AlphaFoldDB" id="A0AA41YNS2"/>
<feature type="region of interest" description="Disordered" evidence="8">
    <location>
        <begin position="273"/>
        <end position="314"/>
    </location>
</feature>
<reference evidence="10" key="1">
    <citation type="submission" date="2022-09" db="EMBL/GenBank/DDBJ databases">
        <title>Rhodovastum sp. nov. RN2-1 isolated from soil in Seongnam, South Korea.</title>
        <authorList>
            <person name="Le N.T."/>
        </authorList>
    </citation>
    <scope>NUCLEOTIDE SEQUENCE</scope>
    <source>
        <strain evidence="10">RN2-1</strain>
    </source>
</reference>
<evidence type="ECO:0000256" key="4">
    <source>
        <dbReference type="ARBA" id="ARBA00022741"/>
    </source>
</evidence>
<dbReference type="PROSITE" id="PS00108">
    <property type="entry name" value="PROTEIN_KINASE_ST"/>
    <property type="match status" value="1"/>
</dbReference>
<dbReference type="Gene3D" id="3.30.200.20">
    <property type="entry name" value="Phosphorylase Kinase, domain 1"/>
    <property type="match status" value="1"/>
</dbReference>
<evidence type="ECO:0000313" key="11">
    <source>
        <dbReference type="Proteomes" id="UP001165679"/>
    </source>
</evidence>
<evidence type="ECO:0000256" key="7">
    <source>
        <dbReference type="PROSITE-ProRule" id="PRU10141"/>
    </source>
</evidence>
<dbReference type="SUPFAM" id="SSF56112">
    <property type="entry name" value="Protein kinase-like (PK-like)"/>
    <property type="match status" value="1"/>
</dbReference>
<keyword evidence="4 7" id="KW-0547">Nucleotide-binding</keyword>
<evidence type="ECO:0000256" key="3">
    <source>
        <dbReference type="ARBA" id="ARBA00022679"/>
    </source>
</evidence>
<reference evidence="10" key="2">
    <citation type="submission" date="2022-10" db="EMBL/GenBank/DDBJ databases">
        <authorList>
            <person name="Trinh H.N."/>
        </authorList>
    </citation>
    <scope>NUCLEOTIDE SEQUENCE</scope>
    <source>
        <strain evidence="10">RN2-1</strain>
    </source>
</reference>
<dbReference type="CDD" id="cd14014">
    <property type="entry name" value="STKc_PknB_like"/>
    <property type="match status" value="1"/>
</dbReference>
<dbReference type="InterPro" id="IPR000719">
    <property type="entry name" value="Prot_kinase_dom"/>
</dbReference>
<keyword evidence="5 10" id="KW-0418">Kinase</keyword>